<dbReference type="SUPFAM" id="SSF50923">
    <property type="entry name" value="Hemopexin-like domain"/>
    <property type="match status" value="1"/>
</dbReference>
<dbReference type="PROSITE" id="PS50958">
    <property type="entry name" value="SMB_2"/>
    <property type="match status" value="2"/>
</dbReference>
<keyword evidence="6" id="KW-0325">Glycoprotein</keyword>
<dbReference type="Proteomes" id="UP000727407">
    <property type="component" value="Unassembled WGS sequence"/>
</dbReference>
<dbReference type="InterPro" id="IPR036024">
    <property type="entry name" value="Somatomedin_B-like_dom_sf"/>
</dbReference>
<dbReference type="InterPro" id="IPR051298">
    <property type="entry name" value="Heme_transport/Cell_adhesion"/>
</dbReference>
<dbReference type="EMBL" id="QNUK01000362">
    <property type="protein sequence ID" value="KAF5894670.1"/>
    <property type="molecule type" value="Genomic_DNA"/>
</dbReference>
<protein>
    <submittedName>
        <fullName evidence="10">Proteoglycan 4-like</fullName>
    </submittedName>
</protein>
<dbReference type="Gene3D" id="2.110.10.10">
    <property type="entry name" value="Hemopexin-like domain"/>
    <property type="match status" value="1"/>
</dbReference>
<dbReference type="PROSITE" id="PS00024">
    <property type="entry name" value="HEMOPEXIN"/>
    <property type="match status" value="1"/>
</dbReference>
<evidence type="ECO:0000259" key="9">
    <source>
        <dbReference type="PROSITE" id="PS50958"/>
    </source>
</evidence>
<dbReference type="InterPro" id="IPR020436">
    <property type="entry name" value="SMB_chordata"/>
</dbReference>
<dbReference type="PANTHER" id="PTHR22917">
    <property type="entry name" value="HEMOPEXIN DOMAIN-CONTAINING PROTEIN"/>
    <property type="match status" value="1"/>
</dbReference>
<feature type="repeat" description="Hemopexin" evidence="7">
    <location>
        <begin position="478"/>
        <end position="525"/>
    </location>
</feature>
<evidence type="ECO:0000313" key="11">
    <source>
        <dbReference type="Proteomes" id="UP000727407"/>
    </source>
</evidence>
<evidence type="ECO:0000313" key="10">
    <source>
        <dbReference type="EMBL" id="KAF5894670.1"/>
    </source>
</evidence>
<keyword evidence="2" id="KW-0964">Secreted</keyword>
<evidence type="ECO:0000256" key="6">
    <source>
        <dbReference type="ARBA" id="ARBA00023180"/>
    </source>
</evidence>
<feature type="domain" description="SMB" evidence="9">
    <location>
        <begin position="41"/>
        <end position="84"/>
    </location>
</feature>
<dbReference type="GO" id="GO:0005044">
    <property type="term" value="F:scavenger receptor activity"/>
    <property type="evidence" value="ECO:0007669"/>
    <property type="project" value="InterPro"/>
</dbReference>
<feature type="domain" description="SMB" evidence="9">
    <location>
        <begin position="1"/>
        <end position="40"/>
    </location>
</feature>
<comment type="caution">
    <text evidence="10">The sequence shown here is derived from an EMBL/GenBank/DDBJ whole genome shotgun (WGS) entry which is preliminary data.</text>
</comment>
<feature type="compositionally biased region" description="Polar residues" evidence="8">
    <location>
        <begin position="206"/>
        <end position="258"/>
    </location>
</feature>
<name>A0A8J4TFV5_CLAMG</name>
<evidence type="ECO:0000256" key="7">
    <source>
        <dbReference type="PROSITE-ProRule" id="PRU01011"/>
    </source>
</evidence>
<feature type="non-terminal residue" evidence="10">
    <location>
        <position position="623"/>
    </location>
</feature>
<dbReference type="GO" id="GO:0005615">
    <property type="term" value="C:extracellular space"/>
    <property type="evidence" value="ECO:0007669"/>
    <property type="project" value="TreeGrafter"/>
</dbReference>
<dbReference type="OrthoDB" id="413699at2759"/>
<evidence type="ECO:0000256" key="2">
    <source>
        <dbReference type="ARBA" id="ARBA00022525"/>
    </source>
</evidence>
<dbReference type="Gene3D" id="4.10.410.20">
    <property type="match status" value="2"/>
</dbReference>
<evidence type="ECO:0000256" key="5">
    <source>
        <dbReference type="ARBA" id="ARBA00023157"/>
    </source>
</evidence>
<dbReference type="Pfam" id="PF00045">
    <property type="entry name" value="Hemopexin"/>
    <property type="match status" value="1"/>
</dbReference>
<comment type="subcellular location">
    <subcellularLocation>
        <location evidence="1">Secreted</location>
    </subcellularLocation>
</comment>
<dbReference type="PROSITE" id="PS00524">
    <property type="entry name" value="SMB_1"/>
    <property type="match status" value="2"/>
</dbReference>
<dbReference type="GO" id="GO:0006955">
    <property type="term" value="P:immune response"/>
    <property type="evidence" value="ECO:0007669"/>
    <property type="project" value="InterPro"/>
</dbReference>
<dbReference type="InterPro" id="IPR036375">
    <property type="entry name" value="Hemopexin-like_dom_sf"/>
</dbReference>
<feature type="compositionally biased region" description="Polar residues" evidence="8">
    <location>
        <begin position="158"/>
        <end position="171"/>
    </location>
</feature>
<dbReference type="PANTHER" id="PTHR22917:SF1">
    <property type="entry name" value="PROTEOGLYCAN 4"/>
    <property type="match status" value="1"/>
</dbReference>
<feature type="region of interest" description="Disordered" evidence="8">
    <location>
        <begin position="126"/>
        <end position="419"/>
    </location>
</feature>
<keyword evidence="3" id="KW-0732">Signal</keyword>
<feature type="compositionally biased region" description="Polar residues" evidence="8">
    <location>
        <begin position="344"/>
        <end position="375"/>
    </location>
</feature>
<keyword evidence="4" id="KW-0677">Repeat</keyword>
<organism evidence="10 11">
    <name type="scientific">Clarias magur</name>
    <name type="common">Asian catfish</name>
    <name type="synonym">Macropteronotus magur</name>
    <dbReference type="NCBI Taxonomy" id="1594786"/>
    <lineage>
        <taxon>Eukaryota</taxon>
        <taxon>Metazoa</taxon>
        <taxon>Chordata</taxon>
        <taxon>Craniata</taxon>
        <taxon>Vertebrata</taxon>
        <taxon>Euteleostomi</taxon>
        <taxon>Actinopterygii</taxon>
        <taxon>Neopterygii</taxon>
        <taxon>Teleostei</taxon>
        <taxon>Ostariophysi</taxon>
        <taxon>Siluriformes</taxon>
        <taxon>Clariidae</taxon>
        <taxon>Clarias</taxon>
    </lineage>
</organism>
<dbReference type="CDD" id="cd00094">
    <property type="entry name" value="HX"/>
    <property type="match status" value="1"/>
</dbReference>
<feature type="compositionally biased region" description="Basic and acidic residues" evidence="8">
    <location>
        <begin position="402"/>
        <end position="412"/>
    </location>
</feature>
<feature type="compositionally biased region" description="Polar residues" evidence="8">
    <location>
        <begin position="268"/>
        <end position="302"/>
    </location>
</feature>
<evidence type="ECO:0000256" key="3">
    <source>
        <dbReference type="ARBA" id="ARBA00022729"/>
    </source>
</evidence>
<proteinExistence type="predicted"/>
<dbReference type="InterPro" id="IPR000585">
    <property type="entry name" value="Hemopexin-like_dom"/>
</dbReference>
<dbReference type="InterPro" id="IPR018487">
    <property type="entry name" value="Hemopexin-like_repeat"/>
</dbReference>
<dbReference type="InterPro" id="IPR001212">
    <property type="entry name" value="Somatomedin_B_dom"/>
</dbReference>
<dbReference type="AlphaFoldDB" id="A0A8J4TFV5"/>
<dbReference type="SMART" id="SM00120">
    <property type="entry name" value="HX"/>
    <property type="match status" value="2"/>
</dbReference>
<gene>
    <name evidence="10" type="primary">prg4b</name>
    <name evidence="10" type="ORF">DAT39_015614</name>
</gene>
<dbReference type="SMART" id="SM00201">
    <property type="entry name" value="SO"/>
    <property type="match status" value="2"/>
</dbReference>
<dbReference type="PRINTS" id="PR00022">
    <property type="entry name" value="SOMATOMEDINB"/>
</dbReference>
<dbReference type="SUPFAM" id="SSF90188">
    <property type="entry name" value="Somatomedin B domain"/>
    <property type="match status" value="2"/>
</dbReference>
<dbReference type="Pfam" id="PF01033">
    <property type="entry name" value="Somatomedin_B"/>
    <property type="match status" value="2"/>
</dbReference>
<reference evidence="10" key="1">
    <citation type="submission" date="2020-07" db="EMBL/GenBank/DDBJ databases">
        <title>Clarias magur genome sequencing, assembly and annotation.</title>
        <authorList>
            <person name="Kushwaha B."/>
            <person name="Kumar R."/>
            <person name="Das P."/>
            <person name="Joshi C.G."/>
            <person name="Kumar D."/>
            <person name="Nagpure N.S."/>
            <person name="Pandey M."/>
            <person name="Agarwal S."/>
            <person name="Srivastava S."/>
            <person name="Singh M."/>
            <person name="Sahoo L."/>
            <person name="Jayasankar P."/>
            <person name="Meher P.K."/>
            <person name="Koringa P.G."/>
            <person name="Iquebal M.A."/>
            <person name="Das S.P."/>
            <person name="Bit A."/>
            <person name="Patnaik S."/>
            <person name="Patel N."/>
            <person name="Shah T.M."/>
            <person name="Hinsu A."/>
            <person name="Jena J.K."/>
        </authorList>
    </citation>
    <scope>NUCLEOTIDE SEQUENCE</scope>
    <source>
        <strain evidence="10">CIFAMagur01</strain>
        <tissue evidence="10">Testis</tissue>
    </source>
</reference>
<keyword evidence="11" id="KW-1185">Reference proteome</keyword>
<feature type="compositionally biased region" description="Low complexity" evidence="8">
    <location>
        <begin position="194"/>
        <end position="205"/>
    </location>
</feature>
<evidence type="ECO:0000256" key="4">
    <source>
        <dbReference type="ARBA" id="ARBA00022737"/>
    </source>
</evidence>
<evidence type="ECO:0000256" key="8">
    <source>
        <dbReference type="SAM" id="MobiDB-lite"/>
    </source>
</evidence>
<accession>A0A8J4TFV5</accession>
<keyword evidence="5" id="KW-1015">Disulfide bond</keyword>
<evidence type="ECO:0000256" key="1">
    <source>
        <dbReference type="ARBA" id="ARBA00004613"/>
    </source>
</evidence>
<dbReference type="PROSITE" id="PS51642">
    <property type="entry name" value="HEMOPEXIN_2"/>
    <property type="match status" value="1"/>
</dbReference>
<dbReference type="GO" id="GO:0030247">
    <property type="term" value="F:polysaccharide binding"/>
    <property type="evidence" value="ECO:0007669"/>
    <property type="project" value="InterPro"/>
</dbReference>
<sequence length="623" mass="68358">MQGGCTGRCGENYFRGNKCQCDYECLSHKECCKDYEAVCTTGDSCKGRCGESFKRGRQCHCDIECVKYNQCCPDYEMQCNTEDSSVEEEYRELEVTTPLDLIVTEGAVSGSKPYPYDTAEHFDPIENQVTPLPDVPDSETVPSMIGSPVTDKDRENPQDNSKPEQFSSNISAPYVPPAPTKLLDTQQHSEHFPATTSTKNTTSASEQTDPTTKANTSLSNEPQTNDSFDNPQKPVSESSNQNPQSVFEQEQLSYNASVPTVPPEMDSTRPNSTSSSEQKGTTASQSTSESKPSPAPTDQPSNLDLKPTNPVQSEDKEGPEVNLQTQTEAQLEPSEVTNLGRLDIQNTTSADQSSSANITEAQPETKDTNGILSTEDSPKYPDLIASTPPSEMVSHSPDQAEEEKPTKPKNDSENPQGLQDYQADASRDTNLCSGLPVNGLTTLRNGTIVVFRGHYFWMLDSRRNAGPAHLIRDVWGIPSPIDTAFTRCNCQGKTYIFRGDKYWRFENDVMDAGFPRPISEGFGLGGHVVAALSTPRYRSRREAVLFFKRGGLAQKYTYLNTPACGSTSPAVLVKKRFRKEAVPELGPPITISKTWVGFPPTVTSAVSVPTTGGDGYKYYVFSQ</sequence>
<dbReference type="InterPro" id="IPR018486">
    <property type="entry name" value="Hemopexin_CS"/>
</dbReference>